<evidence type="ECO:0000313" key="1">
    <source>
        <dbReference type="EMBL" id="KAH7658871.1"/>
    </source>
</evidence>
<accession>A0ACB7UF06</accession>
<protein>
    <submittedName>
        <fullName evidence="1">Non-specific serine/threonine protein kinase protein</fullName>
        <ecNumber evidence="1">2.7.11.1</ecNumber>
    </submittedName>
</protein>
<sequence>MSLLFNLLSSSTSLHPLSHSSQTHSSPLRQGKAGSQRAMATTVGKWRRPALLSFTLILFLSIHVSAIDNQGAALLDWKRTLNGSLEALSDWNPNDPTPCQWSGVSCNAENDVMELTLQYMDLFGRVPSNLTALSALTKLVFSGTNLTGPIPPQLGDLSRLIHLDLSGNALTGVIPDGLCRPGSQLEKLFINSNRLEGAIPDAIGNLSALKSFIFYDNQLEGQIPSSIGRLVNLEVVRGGGNKNLRGPLPAEIGNCSSLVMLGLAETSISGPLPRTLGQLQNLETLAVYTAMLTGPIPAELGQCAQLQNIYLYENSLSGSIPSSLGNLDKLQNLLLWQNSLVGLIPPELGRCRKLALVDLSMNSLTGPIPPTLGNVTALQELQLSMNQISGTIPVELAKCGNLTDLELDNNLISGGIPQELGRLRNLRMLYLWQNKLEGNIPAEIGNCANLEAMDLSQNGLTGPIPRGIFALPRLGKLLLLGNELSGIIPPEIGNCSSLIRFRANGNHLAGPIPPEIGSLKNLSFLDLGSNRLVGPIPSEIAGCRNLTFLDLHSNAIAGNLPDNLFDGLVFLQFLDLSNNSIAGPLPQNLGMLTSLTKLILSGNKFSGRIPKEIGSCGRLQLLDLSNNELSNEIPATIGGIPALEIALNLSCNDLSGDLPAEFAGLARLGVLDLSHNRLSGDLKPLSGLQNLVALNLSYNNFSGSVPEGPFFSKLPIGDLEGNPALCLSRCSTSSNSAGATRRAARIAAIVLLSVAAALLSVAGIVFLNKKKRTRGSQGLDDEEKDGEMGPPWEVTLYQKLEIGVADVARNLSSANVIGRGWSGVVYKARVPSTGTVIAVKRFRSADEASIAAFASEIGALARVRHRNIVRLLGWATNRRTRLLFYDYMPNGTLGELLHGGGGLTAGWDWEVRLGIAVGVAEGLAYLHHDCVPGILHRDVKAENVLLGERYEACLADFGLARVVEDGVGGNSTPPPFAGSYGYIAPEYGCMMKITRKSDVYSFGVLLLEMITGKKPVDPSFQEGHNVIQWVREHLRAKRDPAEVVDPRLQGRPDTQVQEMLQALGIALLCASNRAEDRPTMKDVAALLRGIRHDDPQQIGEARKPSSTVSCKRSEPAVTRSPTRLEVPSLSPHCSLAYSSSASDNFK</sequence>
<reference evidence="2" key="1">
    <citation type="journal article" date="2022" name="Nat. Commun.">
        <title>Chromosome evolution and the genetic basis of agronomically important traits in greater yam.</title>
        <authorList>
            <person name="Bredeson J.V."/>
            <person name="Lyons J.B."/>
            <person name="Oniyinde I.O."/>
            <person name="Okereke N.R."/>
            <person name="Kolade O."/>
            <person name="Nnabue I."/>
            <person name="Nwadili C.O."/>
            <person name="Hribova E."/>
            <person name="Parker M."/>
            <person name="Nwogha J."/>
            <person name="Shu S."/>
            <person name="Carlson J."/>
            <person name="Kariba R."/>
            <person name="Muthemba S."/>
            <person name="Knop K."/>
            <person name="Barton G.J."/>
            <person name="Sherwood A.V."/>
            <person name="Lopez-Montes A."/>
            <person name="Asiedu R."/>
            <person name="Jamnadass R."/>
            <person name="Muchugi A."/>
            <person name="Goodstein D."/>
            <person name="Egesi C.N."/>
            <person name="Featherston J."/>
            <person name="Asfaw A."/>
            <person name="Simpson G.G."/>
            <person name="Dolezel J."/>
            <person name="Hendre P.S."/>
            <person name="Van Deynze A."/>
            <person name="Kumar P.L."/>
            <person name="Obidiegwu J.E."/>
            <person name="Bhattacharjee R."/>
            <person name="Rokhsar D.S."/>
        </authorList>
    </citation>
    <scope>NUCLEOTIDE SEQUENCE [LARGE SCALE GENOMIC DNA]</scope>
    <source>
        <strain evidence="2">cv. TDa95/00328</strain>
    </source>
</reference>
<keyword evidence="1" id="KW-0723">Serine/threonine-protein kinase</keyword>
<keyword evidence="1" id="KW-0808">Transferase</keyword>
<dbReference type="EC" id="2.7.11.1" evidence="1"/>
<keyword evidence="2" id="KW-1185">Reference proteome</keyword>
<evidence type="ECO:0000313" key="2">
    <source>
        <dbReference type="Proteomes" id="UP000827976"/>
    </source>
</evidence>
<gene>
    <name evidence="1" type="ORF">IHE45_17G118600</name>
</gene>
<name>A0ACB7UF06_DIOAL</name>
<keyword evidence="1" id="KW-0418">Kinase</keyword>
<organism evidence="1 2">
    <name type="scientific">Dioscorea alata</name>
    <name type="common">Purple yam</name>
    <dbReference type="NCBI Taxonomy" id="55571"/>
    <lineage>
        <taxon>Eukaryota</taxon>
        <taxon>Viridiplantae</taxon>
        <taxon>Streptophyta</taxon>
        <taxon>Embryophyta</taxon>
        <taxon>Tracheophyta</taxon>
        <taxon>Spermatophyta</taxon>
        <taxon>Magnoliopsida</taxon>
        <taxon>Liliopsida</taxon>
        <taxon>Dioscoreales</taxon>
        <taxon>Dioscoreaceae</taxon>
        <taxon>Dioscorea</taxon>
    </lineage>
</organism>
<comment type="caution">
    <text evidence="1">The sequence shown here is derived from an EMBL/GenBank/DDBJ whole genome shotgun (WGS) entry which is preliminary data.</text>
</comment>
<dbReference type="Proteomes" id="UP000827976">
    <property type="component" value="Chromosome 17"/>
</dbReference>
<dbReference type="EMBL" id="CM037027">
    <property type="protein sequence ID" value="KAH7658871.1"/>
    <property type="molecule type" value="Genomic_DNA"/>
</dbReference>
<proteinExistence type="predicted"/>